<name>A0AAW9R5H7_9GAMM</name>
<protein>
    <recommendedName>
        <fullName evidence="7">Amidophosphoribosyltransferase</fullName>
        <shortName evidence="7">ATase</shortName>
        <ecNumber evidence="7">2.4.2.14</ecNumber>
    </recommendedName>
    <alternativeName>
        <fullName evidence="7">Glutamine phosphoribosylpyrophosphate amidotransferase</fullName>
        <shortName evidence="7">GPATase</shortName>
    </alternativeName>
</protein>
<dbReference type="PROSITE" id="PS51278">
    <property type="entry name" value="GATASE_TYPE_2"/>
    <property type="match status" value="1"/>
</dbReference>
<feature type="binding site" evidence="7 10">
    <location>
        <position position="303"/>
    </location>
    <ligand>
        <name>Mg(2+)</name>
        <dbReference type="ChEBI" id="CHEBI:18420"/>
    </ligand>
</feature>
<dbReference type="PIRSF" id="PIRSF000485">
    <property type="entry name" value="Amd_phspho_trans"/>
    <property type="match status" value="1"/>
</dbReference>
<dbReference type="InterPro" id="IPR029055">
    <property type="entry name" value="Ntn_hydrolases_N"/>
</dbReference>
<comment type="similarity">
    <text evidence="2 7 8">In the C-terminal section; belongs to the purine/pyrimidine phosphoribosyltransferase family.</text>
</comment>
<dbReference type="InterPro" id="IPR017932">
    <property type="entry name" value="GATase_2_dom"/>
</dbReference>
<comment type="cofactor">
    <cofactor evidence="7 10">
        <name>Mg(2+)</name>
        <dbReference type="ChEBI" id="CHEBI:18420"/>
    </cofactor>
    <text evidence="7 10">Binds 1 Mg(2+) ion per subunit.</text>
</comment>
<dbReference type="CDD" id="cd00715">
    <property type="entry name" value="GPATase_N"/>
    <property type="match status" value="1"/>
</dbReference>
<sequence>MCGIIGIVAQNNVAADLYEGLTVLQHRGQDAAGIATLDGHRVNLHKGSGLVRDVFGPTEMQALTGRVGMGHVRYPTAGLDDSSEAQPFYVNSPYGIALGHNGNLINTRELTQELFDSDRRHLNTRSDSEVLLNVLAHELQELGPASLRPEHLFAAVDAVHRRCSGAYSAIAVVSGHGVLCFRDPWGIRPAVLGVRETPAGPEYAVASESVALDVLGFELMRDLRAGEAIFISLDGQLHTHDSPLARELTPCIFEHVYFSRPDSLLDDISVYKARLRMGQTLARKILRERPDHDIEVVIPVPDTSRTSALPLAYDLDVKYREGFIKNRYIGRTFIMPGQAERRKSVRQKLNAIDLEFRGKNVLIVDDSVVRGTTSRQIIQMARDAGARRVYFASASPPVRHANIYGIDMPAASELIACGRTEKEIEQELGADWLIYQDLPDLIEACREGNAQVSQFDTSCFSGDYVTGVSPEYLEQLQQVRSDQARTRRREGVPARATG</sequence>
<dbReference type="InterPro" id="IPR000836">
    <property type="entry name" value="PRTase_dom"/>
</dbReference>
<feature type="active site" description="Nucleophile" evidence="7 9">
    <location>
        <position position="2"/>
    </location>
</feature>
<dbReference type="Gene3D" id="3.60.20.10">
    <property type="entry name" value="Glutamine Phosphoribosylpyrophosphate, subunit 1, domain 1"/>
    <property type="match status" value="1"/>
</dbReference>
<evidence type="ECO:0000256" key="2">
    <source>
        <dbReference type="ARBA" id="ARBA00010138"/>
    </source>
</evidence>
<feature type="binding site" evidence="7 10">
    <location>
        <position position="365"/>
    </location>
    <ligand>
        <name>Mg(2+)</name>
        <dbReference type="ChEBI" id="CHEBI:18420"/>
    </ligand>
</feature>
<comment type="caution">
    <text evidence="7">Lacks conserved residue(s) required for the propagation of feature annotation.</text>
</comment>
<keyword evidence="7 10" id="KW-0479">Metal-binding</keyword>
<keyword evidence="5 7" id="KW-0658">Purine biosynthesis</keyword>
<feature type="binding site" evidence="7 10">
    <location>
        <position position="366"/>
    </location>
    <ligand>
        <name>Mg(2+)</name>
        <dbReference type="ChEBI" id="CHEBI:18420"/>
    </ligand>
</feature>
<evidence type="ECO:0000256" key="5">
    <source>
        <dbReference type="ARBA" id="ARBA00022755"/>
    </source>
</evidence>
<evidence type="ECO:0000256" key="4">
    <source>
        <dbReference type="ARBA" id="ARBA00022679"/>
    </source>
</evidence>
<comment type="pathway">
    <text evidence="1 7 8">Purine metabolism; IMP biosynthesis via de novo pathway; N(1)-(5-phospho-D-ribosyl)glycinamide from 5-phospho-alpha-D-ribose 1-diphosphate: step 1/2.</text>
</comment>
<dbReference type="InterPro" id="IPR005854">
    <property type="entry name" value="PurF"/>
</dbReference>
<comment type="catalytic activity">
    <reaction evidence="7 8">
        <text>5-phospho-beta-D-ribosylamine + L-glutamate + diphosphate = 5-phospho-alpha-D-ribose 1-diphosphate + L-glutamine + H2O</text>
        <dbReference type="Rhea" id="RHEA:14905"/>
        <dbReference type="ChEBI" id="CHEBI:15377"/>
        <dbReference type="ChEBI" id="CHEBI:29985"/>
        <dbReference type="ChEBI" id="CHEBI:33019"/>
        <dbReference type="ChEBI" id="CHEBI:58017"/>
        <dbReference type="ChEBI" id="CHEBI:58359"/>
        <dbReference type="ChEBI" id="CHEBI:58681"/>
        <dbReference type="EC" id="2.4.2.14"/>
    </reaction>
</comment>
<dbReference type="GO" id="GO:0000287">
    <property type="term" value="F:magnesium ion binding"/>
    <property type="evidence" value="ECO:0007669"/>
    <property type="project" value="UniProtKB-UniRule"/>
</dbReference>
<keyword evidence="6 7" id="KW-0315">Glutamine amidotransferase</keyword>
<dbReference type="RefSeq" id="WP_354694139.1">
    <property type="nucleotide sequence ID" value="NZ_JAZHOG010000002.1"/>
</dbReference>
<evidence type="ECO:0000256" key="7">
    <source>
        <dbReference type="HAMAP-Rule" id="MF_01931"/>
    </source>
</evidence>
<dbReference type="Gene3D" id="3.40.50.2020">
    <property type="match status" value="1"/>
</dbReference>
<reference evidence="12 13" key="1">
    <citation type="submission" date="2024-02" db="EMBL/GenBank/DDBJ databases">
        <title>A novel Wenzhouxiangellaceae bacterium, isolated from coastal sediments.</title>
        <authorList>
            <person name="Du Z.-J."/>
            <person name="Ye Y.-Q."/>
            <person name="Zhang X.-Y."/>
        </authorList>
    </citation>
    <scope>NUCLEOTIDE SEQUENCE [LARGE SCALE GENOMIC DNA]</scope>
    <source>
        <strain evidence="12 13">CH-27</strain>
    </source>
</reference>
<evidence type="ECO:0000256" key="3">
    <source>
        <dbReference type="ARBA" id="ARBA00022676"/>
    </source>
</evidence>
<comment type="function">
    <text evidence="7">Catalyzes the formation of phosphoribosylamine from phosphoribosylpyrophosphate (PRPP) and glutamine.</text>
</comment>
<dbReference type="InterPro" id="IPR035584">
    <property type="entry name" value="PurF_N"/>
</dbReference>
<evidence type="ECO:0000256" key="10">
    <source>
        <dbReference type="PIRSR" id="PIRSR000485-2"/>
    </source>
</evidence>
<evidence type="ECO:0000259" key="11">
    <source>
        <dbReference type="PROSITE" id="PS51278"/>
    </source>
</evidence>
<evidence type="ECO:0000256" key="8">
    <source>
        <dbReference type="PIRNR" id="PIRNR000485"/>
    </source>
</evidence>
<proteinExistence type="inferred from homology"/>
<dbReference type="EC" id="2.4.2.14" evidence="7"/>
<keyword evidence="7 10" id="KW-0460">Magnesium</keyword>
<dbReference type="EMBL" id="JAZHOG010000002">
    <property type="protein sequence ID" value="MEJ8566819.1"/>
    <property type="molecule type" value="Genomic_DNA"/>
</dbReference>
<dbReference type="CDD" id="cd06223">
    <property type="entry name" value="PRTases_typeI"/>
    <property type="match status" value="1"/>
</dbReference>
<comment type="caution">
    <text evidence="12">The sequence shown here is derived from an EMBL/GenBank/DDBJ whole genome shotgun (WGS) entry which is preliminary data.</text>
</comment>
<gene>
    <name evidence="7 12" type="primary">purF</name>
    <name evidence="12" type="ORF">V3330_04180</name>
</gene>
<accession>A0AAW9R5H7</accession>
<evidence type="ECO:0000256" key="6">
    <source>
        <dbReference type="ARBA" id="ARBA00022962"/>
    </source>
</evidence>
<dbReference type="SUPFAM" id="SSF56235">
    <property type="entry name" value="N-terminal nucleophile aminohydrolases (Ntn hydrolases)"/>
    <property type="match status" value="1"/>
</dbReference>
<feature type="domain" description="Glutamine amidotransferase type-2" evidence="11">
    <location>
        <begin position="2"/>
        <end position="234"/>
    </location>
</feature>
<dbReference type="NCBIfam" id="TIGR01134">
    <property type="entry name" value="purF"/>
    <property type="match status" value="1"/>
</dbReference>
<dbReference type="GO" id="GO:0004044">
    <property type="term" value="F:amidophosphoribosyltransferase activity"/>
    <property type="evidence" value="ECO:0007669"/>
    <property type="project" value="UniProtKB-UniRule"/>
</dbReference>
<evidence type="ECO:0000256" key="1">
    <source>
        <dbReference type="ARBA" id="ARBA00005209"/>
    </source>
</evidence>
<organism evidence="12 13">
    <name type="scientific">Elongatibacter sediminis</name>
    <dbReference type="NCBI Taxonomy" id="3119006"/>
    <lineage>
        <taxon>Bacteria</taxon>
        <taxon>Pseudomonadati</taxon>
        <taxon>Pseudomonadota</taxon>
        <taxon>Gammaproteobacteria</taxon>
        <taxon>Chromatiales</taxon>
        <taxon>Wenzhouxiangellaceae</taxon>
        <taxon>Elongatibacter</taxon>
    </lineage>
</organism>
<evidence type="ECO:0000313" key="13">
    <source>
        <dbReference type="Proteomes" id="UP001359886"/>
    </source>
</evidence>
<evidence type="ECO:0000313" key="12">
    <source>
        <dbReference type="EMBL" id="MEJ8566819.1"/>
    </source>
</evidence>
<dbReference type="AlphaFoldDB" id="A0AAW9R5H7"/>
<dbReference type="Proteomes" id="UP001359886">
    <property type="component" value="Unassembled WGS sequence"/>
</dbReference>
<dbReference type="Pfam" id="PF13522">
    <property type="entry name" value="GATase_6"/>
    <property type="match status" value="1"/>
</dbReference>
<keyword evidence="13" id="KW-1185">Reference proteome</keyword>
<keyword evidence="3 7" id="KW-0328">Glycosyltransferase</keyword>
<dbReference type="PANTHER" id="PTHR11907">
    <property type="entry name" value="AMIDOPHOSPHORIBOSYLTRANSFERASE"/>
    <property type="match status" value="1"/>
</dbReference>
<dbReference type="InterPro" id="IPR029057">
    <property type="entry name" value="PRTase-like"/>
</dbReference>
<dbReference type="HAMAP" id="MF_01931">
    <property type="entry name" value="PurF"/>
    <property type="match status" value="1"/>
</dbReference>
<keyword evidence="4 7" id="KW-0808">Transferase</keyword>
<dbReference type="GO" id="GO:0006189">
    <property type="term" value="P:'de novo' IMP biosynthetic process"/>
    <property type="evidence" value="ECO:0007669"/>
    <property type="project" value="UniProtKB-UniRule"/>
</dbReference>
<dbReference type="SUPFAM" id="SSF53271">
    <property type="entry name" value="PRTase-like"/>
    <property type="match status" value="1"/>
</dbReference>
<evidence type="ECO:0000256" key="9">
    <source>
        <dbReference type="PIRSR" id="PIRSR000485-1"/>
    </source>
</evidence>
<dbReference type="GO" id="GO:0009113">
    <property type="term" value="P:purine nucleobase biosynthetic process"/>
    <property type="evidence" value="ECO:0007669"/>
    <property type="project" value="UniProtKB-UniRule"/>
</dbReference>